<dbReference type="Proteomes" id="UP001634394">
    <property type="component" value="Unassembled WGS sequence"/>
</dbReference>
<gene>
    <name evidence="3" type="ORF">ACJMK2_035252</name>
</gene>
<organism evidence="3 4">
    <name type="scientific">Sinanodonta woodiana</name>
    <name type="common">Chinese pond mussel</name>
    <name type="synonym">Anodonta woodiana</name>
    <dbReference type="NCBI Taxonomy" id="1069815"/>
    <lineage>
        <taxon>Eukaryota</taxon>
        <taxon>Metazoa</taxon>
        <taxon>Spiralia</taxon>
        <taxon>Lophotrochozoa</taxon>
        <taxon>Mollusca</taxon>
        <taxon>Bivalvia</taxon>
        <taxon>Autobranchia</taxon>
        <taxon>Heteroconchia</taxon>
        <taxon>Palaeoheterodonta</taxon>
        <taxon>Unionida</taxon>
        <taxon>Unionoidea</taxon>
        <taxon>Unionidae</taxon>
        <taxon>Unioninae</taxon>
        <taxon>Sinanodonta</taxon>
    </lineage>
</organism>
<name>A0ABD3WYD5_SINWO</name>
<accession>A0ABD3WYD5</accession>
<keyword evidence="4" id="KW-1185">Reference proteome</keyword>
<feature type="non-terminal residue" evidence="3">
    <location>
        <position position="1"/>
    </location>
</feature>
<feature type="domain" description="Cadherin" evidence="2">
    <location>
        <begin position="7"/>
        <end position="93"/>
    </location>
</feature>
<dbReference type="EMBL" id="JBJQND010000005">
    <property type="protein sequence ID" value="KAL3877555.1"/>
    <property type="molecule type" value="Genomic_DNA"/>
</dbReference>
<dbReference type="InterPro" id="IPR002126">
    <property type="entry name" value="Cadherin-like_dom"/>
</dbReference>
<comment type="caution">
    <text evidence="3">The sequence shown here is derived from an EMBL/GenBank/DDBJ whole genome shotgun (WGS) entry which is preliminary data.</text>
</comment>
<evidence type="ECO:0000313" key="4">
    <source>
        <dbReference type="Proteomes" id="UP001634394"/>
    </source>
</evidence>
<dbReference type="AlphaFoldDB" id="A0ABD3WYD5"/>
<protein>
    <recommendedName>
        <fullName evidence="2">Cadherin domain-containing protein</fullName>
    </recommendedName>
</protein>
<dbReference type="GO" id="GO:0005509">
    <property type="term" value="F:calcium ion binding"/>
    <property type="evidence" value="ECO:0007669"/>
    <property type="project" value="UniProtKB-UniRule"/>
</dbReference>
<feature type="non-terminal residue" evidence="3">
    <location>
        <position position="104"/>
    </location>
</feature>
<sequence>TLLFQLIAYESASDSNPLTIFTVDPVTKMYVNITEEIETNRIIANITLNKELDRELYDAGMDLIFGARDTKGNVIYKTVRLYILDVCDEAPKFERDSYILEIEE</sequence>
<evidence type="ECO:0000256" key="1">
    <source>
        <dbReference type="PROSITE-ProRule" id="PRU00043"/>
    </source>
</evidence>
<keyword evidence="1" id="KW-0106">Calcium</keyword>
<evidence type="ECO:0000259" key="2">
    <source>
        <dbReference type="PROSITE" id="PS50268"/>
    </source>
</evidence>
<evidence type="ECO:0000313" key="3">
    <source>
        <dbReference type="EMBL" id="KAL3877555.1"/>
    </source>
</evidence>
<dbReference type="PROSITE" id="PS50268">
    <property type="entry name" value="CADHERIN_2"/>
    <property type="match status" value="1"/>
</dbReference>
<reference evidence="3 4" key="1">
    <citation type="submission" date="2024-11" db="EMBL/GenBank/DDBJ databases">
        <title>Chromosome-level genome assembly of the freshwater bivalve Anodonta woodiana.</title>
        <authorList>
            <person name="Chen X."/>
        </authorList>
    </citation>
    <scope>NUCLEOTIDE SEQUENCE [LARGE SCALE GENOMIC DNA]</scope>
    <source>
        <strain evidence="3">MN2024</strain>
        <tissue evidence="3">Gills</tissue>
    </source>
</reference>
<proteinExistence type="predicted"/>
<dbReference type="Gene3D" id="2.60.40.60">
    <property type="entry name" value="Cadherins"/>
    <property type="match status" value="1"/>
</dbReference>